<gene>
    <name evidence="2" type="ORF">QWI33_03095</name>
</gene>
<name>A0ABT7YJ95_9ACTN</name>
<feature type="transmembrane region" description="Helical" evidence="1">
    <location>
        <begin position="26"/>
        <end position="48"/>
    </location>
</feature>
<feature type="transmembrane region" description="Helical" evidence="1">
    <location>
        <begin position="90"/>
        <end position="112"/>
    </location>
</feature>
<evidence type="ECO:0000313" key="2">
    <source>
        <dbReference type="EMBL" id="MDN3238700.1"/>
    </source>
</evidence>
<protein>
    <recommendedName>
        <fullName evidence="4">Major facilitator superfamily (MFS) profile domain-containing protein</fullName>
    </recommendedName>
</protein>
<dbReference type="RefSeq" id="WP_289954772.1">
    <property type="nucleotide sequence ID" value="NZ_JAUEMJ010000001.1"/>
</dbReference>
<dbReference type="Proteomes" id="UP001171902">
    <property type="component" value="Unassembled WGS sequence"/>
</dbReference>
<proteinExistence type="predicted"/>
<keyword evidence="3" id="KW-1185">Reference proteome</keyword>
<evidence type="ECO:0000313" key="3">
    <source>
        <dbReference type="Proteomes" id="UP001171902"/>
    </source>
</evidence>
<organism evidence="2 3">
    <name type="scientific">Glycomyces tritici</name>
    <dbReference type="NCBI Taxonomy" id="2665176"/>
    <lineage>
        <taxon>Bacteria</taxon>
        <taxon>Bacillati</taxon>
        <taxon>Actinomycetota</taxon>
        <taxon>Actinomycetes</taxon>
        <taxon>Glycomycetales</taxon>
        <taxon>Glycomycetaceae</taxon>
        <taxon>Glycomyces</taxon>
    </lineage>
</organism>
<comment type="caution">
    <text evidence="2">The sequence shown here is derived from an EMBL/GenBank/DDBJ whole genome shotgun (WGS) entry which is preliminary data.</text>
</comment>
<sequence>MTSYKTDRARAAAMAADSAVYGRRRFMSGFFLGLVILVIAAFGFGFALVGDIGETMKVRFGATAISLLVAAPLTCVLGFLIGLFGSVRRLGMGIVVGALVGVVIIGGIFLLVR</sequence>
<evidence type="ECO:0008006" key="4">
    <source>
        <dbReference type="Google" id="ProtNLM"/>
    </source>
</evidence>
<evidence type="ECO:0000256" key="1">
    <source>
        <dbReference type="SAM" id="Phobius"/>
    </source>
</evidence>
<dbReference type="EMBL" id="JAUEMJ010000001">
    <property type="protein sequence ID" value="MDN3238700.1"/>
    <property type="molecule type" value="Genomic_DNA"/>
</dbReference>
<keyword evidence="1" id="KW-0812">Transmembrane</keyword>
<reference evidence="2" key="1">
    <citation type="submission" date="2023-06" db="EMBL/GenBank/DDBJ databases">
        <title>Gycomyces niveus sp.nov., a novel actinomycete isolated from soil in Shouguang.</title>
        <authorList>
            <person name="Yang X."/>
            <person name="Zhao J."/>
        </authorList>
    </citation>
    <scope>NUCLEOTIDE SEQUENCE</scope>
    <source>
        <strain evidence="2">NEAU C2</strain>
    </source>
</reference>
<keyword evidence="1" id="KW-0472">Membrane</keyword>
<accession>A0ABT7YJ95</accession>
<feature type="transmembrane region" description="Helical" evidence="1">
    <location>
        <begin position="60"/>
        <end position="84"/>
    </location>
</feature>
<keyword evidence="1" id="KW-1133">Transmembrane helix</keyword>